<evidence type="ECO:0000256" key="1">
    <source>
        <dbReference type="ARBA" id="ARBA00010364"/>
    </source>
</evidence>
<evidence type="ECO:0000313" key="4">
    <source>
        <dbReference type="Proteomes" id="UP000177947"/>
    </source>
</evidence>
<sequence>MKRIAIKIIPNAKKEEIIKEGENHYKIKVRAQAVEGRANEAMIKLLAEYFDVSKSQIKIVRGEFARNKIVEIEL</sequence>
<dbReference type="InterPro" id="IPR003746">
    <property type="entry name" value="DUF167"/>
</dbReference>
<dbReference type="PANTHER" id="PTHR13420">
    <property type="entry name" value="UPF0235 PROTEIN C15ORF40"/>
    <property type="match status" value="1"/>
</dbReference>
<dbReference type="Proteomes" id="UP000177947">
    <property type="component" value="Unassembled WGS sequence"/>
</dbReference>
<dbReference type="Gene3D" id="3.30.1200.10">
    <property type="entry name" value="YggU-like"/>
    <property type="match status" value="1"/>
</dbReference>
<dbReference type="GO" id="GO:0005737">
    <property type="term" value="C:cytoplasm"/>
    <property type="evidence" value="ECO:0007669"/>
    <property type="project" value="TreeGrafter"/>
</dbReference>
<evidence type="ECO:0000313" key="3">
    <source>
        <dbReference type="EMBL" id="OGD38606.1"/>
    </source>
</evidence>
<dbReference type="NCBIfam" id="TIGR00251">
    <property type="entry name" value="DUF167 family protein"/>
    <property type="match status" value="1"/>
</dbReference>
<dbReference type="EMBL" id="MEYQ01000039">
    <property type="protein sequence ID" value="OGD38606.1"/>
    <property type="molecule type" value="Genomic_DNA"/>
</dbReference>
<dbReference type="PANTHER" id="PTHR13420:SF7">
    <property type="entry name" value="UPF0235 PROTEIN C15ORF40"/>
    <property type="match status" value="1"/>
</dbReference>
<proteinExistence type="inferred from homology"/>
<accession>A0A1F5C6W0</accession>
<protein>
    <recommendedName>
        <fullName evidence="2">UPF0235 protein A2907_00735</fullName>
    </recommendedName>
</protein>
<evidence type="ECO:0000256" key="2">
    <source>
        <dbReference type="HAMAP-Rule" id="MF_00634"/>
    </source>
</evidence>
<comment type="caution">
    <text evidence="3">The sequence shown here is derived from an EMBL/GenBank/DDBJ whole genome shotgun (WGS) entry which is preliminary data.</text>
</comment>
<dbReference type="SUPFAM" id="SSF69786">
    <property type="entry name" value="YggU-like"/>
    <property type="match status" value="1"/>
</dbReference>
<gene>
    <name evidence="3" type="ORF">A2907_00735</name>
</gene>
<organism evidence="3 4">
    <name type="scientific">Candidatus Azambacteria bacterium RIFCSPLOWO2_01_FULL_37_9</name>
    <dbReference type="NCBI Taxonomy" id="1797297"/>
    <lineage>
        <taxon>Bacteria</taxon>
        <taxon>Candidatus Azamiibacteriota</taxon>
    </lineage>
</organism>
<dbReference type="InterPro" id="IPR036591">
    <property type="entry name" value="YggU-like_sf"/>
</dbReference>
<dbReference type="HAMAP" id="MF_00634">
    <property type="entry name" value="UPF0235"/>
    <property type="match status" value="1"/>
</dbReference>
<dbReference type="Pfam" id="PF02594">
    <property type="entry name" value="DUF167"/>
    <property type="match status" value="1"/>
</dbReference>
<dbReference type="AlphaFoldDB" id="A0A1F5C6W0"/>
<dbReference type="SMART" id="SM01152">
    <property type="entry name" value="DUF167"/>
    <property type="match status" value="1"/>
</dbReference>
<name>A0A1F5C6W0_9BACT</name>
<reference evidence="3 4" key="1">
    <citation type="journal article" date="2016" name="Nat. Commun.">
        <title>Thousands of microbial genomes shed light on interconnected biogeochemical processes in an aquifer system.</title>
        <authorList>
            <person name="Anantharaman K."/>
            <person name="Brown C.T."/>
            <person name="Hug L.A."/>
            <person name="Sharon I."/>
            <person name="Castelle C.J."/>
            <person name="Probst A.J."/>
            <person name="Thomas B.C."/>
            <person name="Singh A."/>
            <person name="Wilkins M.J."/>
            <person name="Karaoz U."/>
            <person name="Brodie E.L."/>
            <person name="Williams K.H."/>
            <person name="Hubbard S.S."/>
            <person name="Banfield J.F."/>
        </authorList>
    </citation>
    <scope>NUCLEOTIDE SEQUENCE [LARGE SCALE GENOMIC DNA]</scope>
</reference>
<comment type="similarity">
    <text evidence="1 2">Belongs to the UPF0235 family.</text>
</comment>